<accession>A0AAD5W3W2</accession>
<dbReference type="Proteomes" id="UP001213000">
    <property type="component" value="Unassembled WGS sequence"/>
</dbReference>
<sequence length="153" mass="16655">MAKLVTLLWETSVRNIDVDLRASVLTATQHNQSSGSQTQNPGLVRLIPSSDIDESLAKKLLAPIPAQKSLPEEFAGGAPRSLLRFTSSHQQDRTYSLDRDEVLTAAIWIGKAERTALAWLATSGADDNKIGAFSIAYQQRSGNQTEKFTTVKG</sequence>
<organism evidence="1 2">
    <name type="scientific">Leucocoprinus birnbaumii</name>
    <dbReference type="NCBI Taxonomy" id="56174"/>
    <lineage>
        <taxon>Eukaryota</taxon>
        <taxon>Fungi</taxon>
        <taxon>Dikarya</taxon>
        <taxon>Basidiomycota</taxon>
        <taxon>Agaricomycotina</taxon>
        <taxon>Agaricomycetes</taxon>
        <taxon>Agaricomycetidae</taxon>
        <taxon>Agaricales</taxon>
        <taxon>Agaricineae</taxon>
        <taxon>Agaricaceae</taxon>
        <taxon>Leucocoprinus</taxon>
    </lineage>
</organism>
<gene>
    <name evidence="1" type="ORF">NP233_g359</name>
</gene>
<dbReference type="AlphaFoldDB" id="A0AAD5W3W2"/>
<evidence type="ECO:0000313" key="1">
    <source>
        <dbReference type="EMBL" id="KAJ3576565.1"/>
    </source>
</evidence>
<reference evidence="1" key="1">
    <citation type="submission" date="2022-07" db="EMBL/GenBank/DDBJ databases">
        <title>Genome Sequence of Leucocoprinus birnbaumii.</title>
        <authorList>
            <person name="Buettner E."/>
        </authorList>
    </citation>
    <scope>NUCLEOTIDE SEQUENCE</scope>
    <source>
        <strain evidence="1">VT141</strain>
    </source>
</reference>
<evidence type="ECO:0000313" key="2">
    <source>
        <dbReference type="Proteomes" id="UP001213000"/>
    </source>
</evidence>
<name>A0AAD5W3W2_9AGAR</name>
<keyword evidence="2" id="KW-1185">Reference proteome</keyword>
<proteinExistence type="predicted"/>
<protein>
    <submittedName>
        <fullName evidence="1">Uncharacterized protein</fullName>
    </submittedName>
</protein>
<comment type="caution">
    <text evidence="1">The sequence shown here is derived from an EMBL/GenBank/DDBJ whole genome shotgun (WGS) entry which is preliminary data.</text>
</comment>
<dbReference type="EMBL" id="JANIEX010000009">
    <property type="protein sequence ID" value="KAJ3576565.1"/>
    <property type="molecule type" value="Genomic_DNA"/>
</dbReference>